<reference evidence="9" key="2">
    <citation type="submission" date="2022-09" db="EMBL/GenBank/DDBJ databases">
        <title>Biosynthetic gene clusters of Dactylosporangioum fulvum.</title>
        <authorList>
            <person name="Caradec T."/>
        </authorList>
    </citation>
    <scope>NUCLEOTIDE SEQUENCE</scope>
    <source>
        <strain evidence="9">NRRL B-16292</strain>
    </source>
</reference>
<reference evidence="9" key="1">
    <citation type="submission" date="2021-04" db="EMBL/GenBank/DDBJ databases">
        <authorList>
            <person name="Hartkoorn R.C."/>
            <person name="Beaudoing E."/>
            <person name="Hot D."/>
        </authorList>
    </citation>
    <scope>NUCLEOTIDE SEQUENCE</scope>
    <source>
        <strain evidence="9">NRRL B-16292</strain>
    </source>
</reference>
<dbReference type="PROSITE" id="PS51625">
    <property type="entry name" value="SAM_MT_TRMB"/>
    <property type="match status" value="1"/>
</dbReference>
<feature type="binding site" evidence="7">
    <location>
        <position position="159"/>
    </location>
    <ligand>
        <name>substrate</name>
    </ligand>
</feature>
<evidence type="ECO:0000256" key="3">
    <source>
        <dbReference type="ARBA" id="ARBA00022603"/>
    </source>
</evidence>
<sequence>MTTVDRPRKPIRTYHPRRGRLSGRHFDALDRLSDRFGFVSGEPVDVLEIGSGMGEATLAMAAADPARRYLAVEIHTPGVANLLALIEQHGLNNLRVVSVDALELLRHDIPLESLDAVHIFFPDPWPKARHHKRRLIQPGHVALLRDRLRIGGVLHCATDDAGYAESMRETLDADPGLRNLHDGFAPRPEHRPLTKFEQRAQREGRPSFDLMYVRSGPQRTGDAAAQEQDGNRVRIAAGEPA</sequence>
<dbReference type="GO" id="GO:0008176">
    <property type="term" value="F:tRNA (guanine(46)-N7)-methyltransferase activity"/>
    <property type="evidence" value="ECO:0007669"/>
    <property type="project" value="UniProtKB-EC"/>
</dbReference>
<dbReference type="InterPro" id="IPR003358">
    <property type="entry name" value="tRNA_(Gua-N-7)_MeTrfase_Trmb"/>
</dbReference>
<comment type="function">
    <text evidence="2 7">Catalyzes the formation of N(7)-methylguanine at position 46 (m7G46) in tRNA.</text>
</comment>
<comment type="pathway">
    <text evidence="7">tRNA modification; N(7)-methylguanine-tRNA biosynthesis.</text>
</comment>
<comment type="caution">
    <text evidence="7">Lacks conserved residue(s) required for the propagation of feature annotation.</text>
</comment>
<dbReference type="HAMAP" id="MF_01057">
    <property type="entry name" value="tRNA_methyltr_TrmB"/>
    <property type="match status" value="1"/>
</dbReference>
<evidence type="ECO:0000256" key="4">
    <source>
        <dbReference type="ARBA" id="ARBA00022679"/>
    </source>
</evidence>
<dbReference type="PANTHER" id="PTHR23417:SF14">
    <property type="entry name" value="PENTACOTRIPEPTIDE-REPEAT REGION OF PRORP DOMAIN-CONTAINING PROTEIN"/>
    <property type="match status" value="1"/>
</dbReference>
<feature type="binding site" evidence="7">
    <location>
        <position position="73"/>
    </location>
    <ligand>
        <name>S-adenosyl-L-methionine</name>
        <dbReference type="ChEBI" id="CHEBI:59789"/>
    </ligand>
</feature>
<keyword evidence="5 7" id="KW-0949">S-adenosyl-L-methionine</keyword>
<evidence type="ECO:0000256" key="1">
    <source>
        <dbReference type="ARBA" id="ARBA00000142"/>
    </source>
</evidence>
<feature type="binding site" evidence="7">
    <location>
        <position position="123"/>
    </location>
    <ligand>
        <name>S-adenosyl-L-methionine</name>
        <dbReference type="ChEBI" id="CHEBI:59789"/>
    </ligand>
</feature>
<comment type="similarity">
    <text evidence="7">Belongs to the class I-like SAM-binding methyltransferase superfamily. TrmB family.</text>
</comment>
<evidence type="ECO:0000256" key="6">
    <source>
        <dbReference type="ARBA" id="ARBA00022694"/>
    </source>
</evidence>
<dbReference type="EC" id="2.1.1.33" evidence="7"/>
<name>A0ABY5W3I9_9ACTN</name>
<keyword evidence="6 7" id="KW-0819">tRNA processing</keyword>
<dbReference type="CDD" id="cd02440">
    <property type="entry name" value="AdoMet_MTases"/>
    <property type="match status" value="1"/>
</dbReference>
<feature type="binding site" evidence="7">
    <location>
        <position position="127"/>
    </location>
    <ligand>
        <name>substrate</name>
    </ligand>
</feature>
<keyword evidence="4 7" id="KW-0808">Transferase</keyword>
<feature type="binding site" evidence="7">
    <location>
        <position position="100"/>
    </location>
    <ligand>
        <name>S-adenosyl-L-methionine</name>
        <dbReference type="ChEBI" id="CHEBI:59789"/>
    </ligand>
</feature>
<feature type="region of interest" description="Disordered" evidence="8">
    <location>
        <begin position="214"/>
        <end position="241"/>
    </location>
</feature>
<dbReference type="Pfam" id="PF02390">
    <property type="entry name" value="Methyltransf_4"/>
    <property type="match status" value="1"/>
</dbReference>
<feature type="binding site" evidence="7">
    <location>
        <position position="48"/>
    </location>
    <ligand>
        <name>S-adenosyl-L-methionine</name>
        <dbReference type="ChEBI" id="CHEBI:59789"/>
    </ligand>
</feature>
<evidence type="ECO:0000256" key="7">
    <source>
        <dbReference type="HAMAP-Rule" id="MF_01057"/>
    </source>
</evidence>
<dbReference type="NCBIfam" id="TIGR00091">
    <property type="entry name" value="tRNA (guanosine(46)-N7)-methyltransferase TrmB"/>
    <property type="match status" value="1"/>
</dbReference>
<keyword evidence="10" id="KW-1185">Reference proteome</keyword>
<evidence type="ECO:0000256" key="5">
    <source>
        <dbReference type="ARBA" id="ARBA00022691"/>
    </source>
</evidence>
<keyword evidence="3 7" id="KW-0489">Methyltransferase</keyword>
<evidence type="ECO:0000313" key="9">
    <source>
        <dbReference type="EMBL" id="UWP84512.1"/>
    </source>
</evidence>
<dbReference type="Proteomes" id="UP001059617">
    <property type="component" value="Chromosome"/>
</dbReference>
<evidence type="ECO:0000256" key="8">
    <source>
        <dbReference type="SAM" id="MobiDB-lite"/>
    </source>
</evidence>
<comment type="catalytic activity">
    <reaction evidence="1 7">
        <text>guanosine(46) in tRNA + S-adenosyl-L-methionine = N(7)-methylguanosine(46) in tRNA + S-adenosyl-L-homocysteine</text>
        <dbReference type="Rhea" id="RHEA:42708"/>
        <dbReference type="Rhea" id="RHEA-COMP:10188"/>
        <dbReference type="Rhea" id="RHEA-COMP:10189"/>
        <dbReference type="ChEBI" id="CHEBI:57856"/>
        <dbReference type="ChEBI" id="CHEBI:59789"/>
        <dbReference type="ChEBI" id="CHEBI:74269"/>
        <dbReference type="ChEBI" id="CHEBI:74480"/>
        <dbReference type="EC" id="2.1.1.33"/>
    </reaction>
</comment>
<evidence type="ECO:0000256" key="2">
    <source>
        <dbReference type="ARBA" id="ARBA00003015"/>
    </source>
</evidence>
<dbReference type="PANTHER" id="PTHR23417">
    <property type="entry name" value="3-DEOXY-D-MANNO-OCTULOSONIC-ACID TRANSFERASE/TRNA GUANINE-N 7 - -METHYLTRANSFERASE"/>
    <property type="match status" value="1"/>
</dbReference>
<dbReference type="InterPro" id="IPR029063">
    <property type="entry name" value="SAM-dependent_MTases_sf"/>
</dbReference>
<gene>
    <name evidence="7 9" type="primary">trmB</name>
    <name evidence="9" type="ORF">Dfulv_09870</name>
</gene>
<dbReference type="Gene3D" id="3.40.50.150">
    <property type="entry name" value="Vaccinia Virus protein VP39"/>
    <property type="match status" value="1"/>
</dbReference>
<dbReference type="EMBL" id="CP073720">
    <property type="protein sequence ID" value="UWP84512.1"/>
    <property type="molecule type" value="Genomic_DNA"/>
</dbReference>
<proteinExistence type="inferred from homology"/>
<protein>
    <recommendedName>
        <fullName evidence="7">tRNA (guanine-N(7)-)-methyltransferase</fullName>
        <ecNumber evidence="7">2.1.1.33</ecNumber>
    </recommendedName>
    <alternativeName>
        <fullName evidence="7">tRNA (guanine(46)-N(7))-methyltransferase</fullName>
    </alternativeName>
    <alternativeName>
        <fullName evidence="7">tRNA(m7G46)-methyltransferase</fullName>
    </alternativeName>
</protein>
<dbReference type="SUPFAM" id="SSF53335">
    <property type="entry name" value="S-adenosyl-L-methionine-dependent methyltransferases"/>
    <property type="match status" value="1"/>
</dbReference>
<organism evidence="9 10">
    <name type="scientific">Dactylosporangium fulvum</name>
    <dbReference type="NCBI Taxonomy" id="53359"/>
    <lineage>
        <taxon>Bacteria</taxon>
        <taxon>Bacillati</taxon>
        <taxon>Actinomycetota</taxon>
        <taxon>Actinomycetes</taxon>
        <taxon>Micromonosporales</taxon>
        <taxon>Micromonosporaceae</taxon>
        <taxon>Dactylosporangium</taxon>
    </lineage>
</organism>
<accession>A0ABY5W3I9</accession>
<feature type="binding site" evidence="7">
    <location>
        <begin position="194"/>
        <end position="197"/>
    </location>
    <ligand>
        <name>substrate</name>
    </ligand>
</feature>
<evidence type="ECO:0000313" key="10">
    <source>
        <dbReference type="Proteomes" id="UP001059617"/>
    </source>
</evidence>
<dbReference type="InterPro" id="IPR055361">
    <property type="entry name" value="tRNA_methyltr_TrmB_bact"/>
</dbReference>